<dbReference type="EMBL" id="LGRX02024558">
    <property type="protein sequence ID" value="KAK3253926.1"/>
    <property type="molecule type" value="Genomic_DNA"/>
</dbReference>
<feature type="compositionally biased region" description="Basic and acidic residues" evidence="1">
    <location>
        <begin position="1"/>
        <end position="12"/>
    </location>
</feature>
<dbReference type="AlphaFoldDB" id="A0AAE0F6L1"/>
<feature type="region of interest" description="Disordered" evidence="1">
    <location>
        <begin position="1"/>
        <end position="23"/>
    </location>
</feature>
<reference evidence="2 3" key="1">
    <citation type="journal article" date="2015" name="Genome Biol. Evol.">
        <title>Comparative Genomics of a Bacterivorous Green Alga Reveals Evolutionary Causalities and Consequences of Phago-Mixotrophic Mode of Nutrition.</title>
        <authorList>
            <person name="Burns J.A."/>
            <person name="Paasch A."/>
            <person name="Narechania A."/>
            <person name="Kim E."/>
        </authorList>
    </citation>
    <scope>NUCLEOTIDE SEQUENCE [LARGE SCALE GENOMIC DNA]</scope>
    <source>
        <strain evidence="2 3">PLY_AMNH</strain>
    </source>
</reference>
<keyword evidence="3" id="KW-1185">Reference proteome</keyword>
<evidence type="ECO:0000313" key="2">
    <source>
        <dbReference type="EMBL" id="KAK3253926.1"/>
    </source>
</evidence>
<sequence>MANDPSRSEGDRAVFPPPLEPNPEEALLAQQTALLNAVMQQMKDLNTRVEAAVYGVRPLPAQHAALAGLCVRLCAPPQQAVEGF</sequence>
<accession>A0AAE0F6L1</accession>
<evidence type="ECO:0000313" key="3">
    <source>
        <dbReference type="Proteomes" id="UP001190700"/>
    </source>
</evidence>
<comment type="caution">
    <text evidence="2">The sequence shown here is derived from an EMBL/GenBank/DDBJ whole genome shotgun (WGS) entry which is preliminary data.</text>
</comment>
<gene>
    <name evidence="2" type="ORF">CYMTET_36847</name>
</gene>
<organism evidence="2 3">
    <name type="scientific">Cymbomonas tetramitiformis</name>
    <dbReference type="NCBI Taxonomy" id="36881"/>
    <lineage>
        <taxon>Eukaryota</taxon>
        <taxon>Viridiplantae</taxon>
        <taxon>Chlorophyta</taxon>
        <taxon>Pyramimonadophyceae</taxon>
        <taxon>Pyramimonadales</taxon>
        <taxon>Pyramimonadaceae</taxon>
        <taxon>Cymbomonas</taxon>
    </lineage>
</organism>
<dbReference type="Proteomes" id="UP001190700">
    <property type="component" value="Unassembled WGS sequence"/>
</dbReference>
<proteinExistence type="predicted"/>
<evidence type="ECO:0000256" key="1">
    <source>
        <dbReference type="SAM" id="MobiDB-lite"/>
    </source>
</evidence>
<protein>
    <submittedName>
        <fullName evidence="2">Uncharacterized protein</fullName>
    </submittedName>
</protein>
<name>A0AAE0F6L1_9CHLO</name>